<dbReference type="InterPro" id="IPR006101">
    <property type="entry name" value="Glyco_hydro_2"/>
</dbReference>
<evidence type="ECO:0000256" key="3">
    <source>
        <dbReference type="ARBA" id="ARBA00012756"/>
    </source>
</evidence>
<comment type="similarity">
    <text evidence="2 8">Belongs to the glycosyl hydrolase 2 family.</text>
</comment>
<evidence type="ECO:0000256" key="4">
    <source>
        <dbReference type="ARBA" id="ARBA00013303"/>
    </source>
</evidence>
<dbReference type="Gene3D" id="2.70.98.10">
    <property type="match status" value="1"/>
</dbReference>
<dbReference type="InterPro" id="IPR032312">
    <property type="entry name" value="LacZ_4"/>
</dbReference>
<dbReference type="GO" id="GO:0016787">
    <property type="term" value="F:hydrolase activity"/>
    <property type="evidence" value="ECO:0007669"/>
    <property type="project" value="UniProtKB-KW"/>
</dbReference>
<dbReference type="InterPro" id="IPR008979">
    <property type="entry name" value="Galactose-bd-like_sf"/>
</dbReference>
<dbReference type="SUPFAM" id="SSF49303">
    <property type="entry name" value="beta-Galactosidase/glucuronidase domain"/>
    <property type="match status" value="2"/>
</dbReference>
<evidence type="ECO:0000259" key="9">
    <source>
        <dbReference type="SMART" id="SM01038"/>
    </source>
</evidence>
<dbReference type="PROSITE" id="PS00719">
    <property type="entry name" value="GLYCOSYL_HYDROL_F2_1"/>
    <property type="match status" value="1"/>
</dbReference>
<dbReference type="PRINTS" id="PR00132">
    <property type="entry name" value="GLHYDRLASE2"/>
</dbReference>
<evidence type="ECO:0000256" key="6">
    <source>
        <dbReference type="ARBA" id="ARBA00023295"/>
    </source>
</evidence>
<dbReference type="Gene3D" id="3.20.20.80">
    <property type="entry name" value="Glycosidases"/>
    <property type="match status" value="1"/>
</dbReference>
<dbReference type="EC" id="3.2.1.23" evidence="3 8"/>
<dbReference type="Proteomes" id="UP001596105">
    <property type="component" value="Unassembled WGS sequence"/>
</dbReference>
<dbReference type="PANTHER" id="PTHR46323:SF2">
    <property type="entry name" value="BETA-GALACTOSIDASE"/>
    <property type="match status" value="1"/>
</dbReference>
<evidence type="ECO:0000313" key="11">
    <source>
        <dbReference type="Proteomes" id="UP001596105"/>
    </source>
</evidence>
<keyword evidence="5 8" id="KW-0378">Hydrolase</keyword>
<dbReference type="SUPFAM" id="SSF51445">
    <property type="entry name" value="(Trans)glycosidases"/>
    <property type="match status" value="1"/>
</dbReference>
<dbReference type="InterPro" id="IPR006103">
    <property type="entry name" value="Glyco_hydro_2_cat"/>
</dbReference>
<dbReference type="SUPFAM" id="SSF49785">
    <property type="entry name" value="Galactose-binding domain-like"/>
    <property type="match status" value="1"/>
</dbReference>
<dbReference type="PANTHER" id="PTHR46323">
    <property type="entry name" value="BETA-GALACTOSIDASE"/>
    <property type="match status" value="1"/>
</dbReference>
<dbReference type="InterPro" id="IPR006102">
    <property type="entry name" value="Ig-like_GH2"/>
</dbReference>
<dbReference type="InterPro" id="IPR050347">
    <property type="entry name" value="Bact_Beta-galactosidase"/>
</dbReference>
<dbReference type="Gene3D" id="2.60.120.260">
    <property type="entry name" value="Galactose-binding domain-like"/>
    <property type="match status" value="1"/>
</dbReference>
<dbReference type="InterPro" id="IPR014718">
    <property type="entry name" value="GH-type_carb-bd"/>
</dbReference>
<dbReference type="RefSeq" id="WP_209750031.1">
    <property type="nucleotide sequence ID" value="NZ_JBHSMH010000015.1"/>
</dbReference>
<dbReference type="InterPro" id="IPR036156">
    <property type="entry name" value="Beta-gal/glucu_dom_sf"/>
</dbReference>
<dbReference type="Pfam" id="PF00703">
    <property type="entry name" value="Glyco_hydro_2"/>
    <property type="match status" value="1"/>
</dbReference>
<sequence>MIRLNRYWENLNVPHVNRELPRASYIPHANESAAKSGKRGRSPFYRTLNGVWKFQYHKSILDVEEPFYETSADVSAWDDLIVPSCWQTNGYDQLHYTNIDYPFPNDPPFVPNDNPAGLYVREFHVADRREDKENFIVFEGVNSCFYLWVNGQFAGYSQGSRMPAEFNVDSLLRTGTNRLAVLVLKWCSGSYLEDQDLWRYSGIFRDVYMLSRDRIRMRDAYNKQSFEDGFRKAVLTTEIETTGRMNVAAELKDAEGHIVAAAETVVDGKGVLRFEAEHPKLWNAETPYLYELYLRGGEEVLRFPVGFKQVTIENGQFRINGRAVKLKGVNRHDSHPELGQTIPVTHMIEDLVMMKQHNVNTIRTSHYPNDSRFMDLCNEYGFYVVDEADLECHGIGNEHQEGSSHSLSRNPDWRAAFVERAARMVERDKNHPCVVMWSLGNESGYEANHIAMAEWIRARDTSIPIHYEGAAPHYKGNPNTECLDLESRMYASVQEIEAYAKDENKGKPLFLCEYSHAMGNGPGDLKDYWDVFYRYPKLAGGCVWEWSDHGIRTETIDGKICFAYGGDFGDTPNDGNFCIDGLVTPDRKPHTGLLELKKVLAPVRFEEYDRQAGRIKVTNLYDFIDLSHVGVFWKIERDGRLIRQGQLDAEGIKPHESRMLTLPRAVMDASAGTYVLTFSCWLKTETSWAPAGHEITFDQSEWRIGNPNIGSIFADKPAAAIRTEEAGRWLTIEGADFRHSFDLELGTLNRISRNGVNMLGEPSAFSIWRAPTDNDMYAKRKWIEEGYDRAAMKTYGCDWTRTEDGGIELISRFSLGADSKPAILTGESSWHVSPDGGLTLRVDVKVQKELPYPYLPRFGLRLTMPRGMKEVEYCGFGPHESYIDKRQSVRRGVFLTTVDEMFENYIMPQENGSRFGTEWAIVSNALGMGLRFSSPEPFSFHASHFSPEHLTEAKHDWELPAKKREETIVHLDYKMSGVGSNSCGPELADAYRLNEKEFRYEISLTPVFKEDE</sequence>
<evidence type="ECO:0000256" key="7">
    <source>
        <dbReference type="ARBA" id="ARBA00032230"/>
    </source>
</evidence>
<evidence type="ECO:0000256" key="8">
    <source>
        <dbReference type="RuleBase" id="RU361154"/>
    </source>
</evidence>
<protein>
    <recommendedName>
        <fullName evidence="4 8">Beta-galactosidase</fullName>
        <ecNumber evidence="3 8">3.2.1.23</ecNumber>
    </recommendedName>
    <alternativeName>
        <fullName evidence="7 8">Lactase</fullName>
    </alternativeName>
</protein>
<dbReference type="SMART" id="SM01038">
    <property type="entry name" value="Bgal_small_N"/>
    <property type="match status" value="1"/>
</dbReference>
<reference evidence="11" key="1">
    <citation type="journal article" date="2019" name="Int. J. Syst. Evol. Microbiol.">
        <title>The Global Catalogue of Microorganisms (GCM) 10K type strain sequencing project: providing services to taxonomists for standard genome sequencing and annotation.</title>
        <authorList>
            <consortium name="The Broad Institute Genomics Platform"/>
            <consortium name="The Broad Institute Genome Sequencing Center for Infectious Disease"/>
            <person name="Wu L."/>
            <person name="Ma J."/>
        </authorList>
    </citation>
    <scope>NUCLEOTIDE SEQUENCE [LARGE SCALE GENOMIC DNA]</scope>
    <source>
        <strain evidence="11">CCUG 57113</strain>
    </source>
</reference>
<dbReference type="Gene3D" id="2.60.40.10">
    <property type="entry name" value="Immunoglobulins"/>
    <property type="match status" value="2"/>
</dbReference>
<dbReference type="Pfam" id="PF02929">
    <property type="entry name" value="Bgal_small_N"/>
    <property type="match status" value="1"/>
</dbReference>
<name>A0ABW0LRI7_9BACL</name>
<comment type="caution">
    <text evidence="10">The sequence shown here is derived from an EMBL/GenBank/DDBJ whole genome shotgun (WGS) entry which is preliminary data.</text>
</comment>
<dbReference type="InterPro" id="IPR013783">
    <property type="entry name" value="Ig-like_fold"/>
</dbReference>
<dbReference type="Pfam" id="PF02837">
    <property type="entry name" value="Glyco_hydro_2_N"/>
    <property type="match status" value="1"/>
</dbReference>
<dbReference type="InterPro" id="IPR004199">
    <property type="entry name" value="B-gal_small/dom_5"/>
</dbReference>
<dbReference type="InterPro" id="IPR017853">
    <property type="entry name" value="GH"/>
</dbReference>
<organism evidence="10 11">
    <name type="scientific">Cohnella suwonensis</name>
    <dbReference type="NCBI Taxonomy" id="696072"/>
    <lineage>
        <taxon>Bacteria</taxon>
        <taxon>Bacillati</taxon>
        <taxon>Bacillota</taxon>
        <taxon>Bacilli</taxon>
        <taxon>Bacillales</taxon>
        <taxon>Paenibacillaceae</taxon>
        <taxon>Cohnella</taxon>
    </lineage>
</organism>
<evidence type="ECO:0000256" key="5">
    <source>
        <dbReference type="ARBA" id="ARBA00022801"/>
    </source>
</evidence>
<feature type="domain" description="Beta galactosidase small chain/" evidence="9">
    <location>
        <begin position="731"/>
        <end position="1005"/>
    </location>
</feature>
<dbReference type="InterPro" id="IPR011013">
    <property type="entry name" value="Gal_mutarotase_sf_dom"/>
</dbReference>
<dbReference type="InterPro" id="IPR023232">
    <property type="entry name" value="Glyco_hydro_2_AS"/>
</dbReference>
<keyword evidence="6 8" id="KW-0326">Glycosidase</keyword>
<dbReference type="InterPro" id="IPR023230">
    <property type="entry name" value="Glyco_hydro_2_CS"/>
</dbReference>
<keyword evidence="11" id="KW-1185">Reference proteome</keyword>
<dbReference type="SUPFAM" id="SSF74650">
    <property type="entry name" value="Galactose mutarotase-like"/>
    <property type="match status" value="1"/>
</dbReference>
<gene>
    <name evidence="10" type="ORF">ACFPPD_07265</name>
</gene>
<proteinExistence type="inferred from homology"/>
<dbReference type="InterPro" id="IPR006104">
    <property type="entry name" value="Glyco_hydro_2_N"/>
</dbReference>
<comment type="catalytic activity">
    <reaction evidence="1 8">
        <text>Hydrolysis of terminal non-reducing beta-D-galactose residues in beta-D-galactosides.</text>
        <dbReference type="EC" id="3.2.1.23"/>
    </reaction>
</comment>
<dbReference type="Pfam" id="PF02836">
    <property type="entry name" value="Glyco_hydro_2_C"/>
    <property type="match status" value="1"/>
</dbReference>
<dbReference type="PROSITE" id="PS00608">
    <property type="entry name" value="GLYCOSYL_HYDROL_F2_2"/>
    <property type="match status" value="1"/>
</dbReference>
<evidence type="ECO:0000256" key="2">
    <source>
        <dbReference type="ARBA" id="ARBA00007401"/>
    </source>
</evidence>
<dbReference type="EMBL" id="JBHSMH010000015">
    <property type="protein sequence ID" value="MFC5468515.1"/>
    <property type="molecule type" value="Genomic_DNA"/>
</dbReference>
<accession>A0ABW0LRI7</accession>
<evidence type="ECO:0000256" key="1">
    <source>
        <dbReference type="ARBA" id="ARBA00001412"/>
    </source>
</evidence>
<dbReference type="Pfam" id="PF16353">
    <property type="entry name" value="LacZ_4"/>
    <property type="match status" value="1"/>
</dbReference>
<evidence type="ECO:0000313" key="10">
    <source>
        <dbReference type="EMBL" id="MFC5468515.1"/>
    </source>
</evidence>